<dbReference type="CDD" id="cd00338">
    <property type="entry name" value="Ser_Recombinase"/>
    <property type="match status" value="1"/>
</dbReference>
<evidence type="ECO:0000313" key="5">
    <source>
        <dbReference type="EMBL" id="OAT17092.1"/>
    </source>
</evidence>
<dbReference type="PROSITE" id="PS51736">
    <property type="entry name" value="RECOMBINASES_3"/>
    <property type="match status" value="1"/>
</dbReference>
<evidence type="ECO:0000313" key="6">
    <source>
        <dbReference type="Proteomes" id="UP000078504"/>
    </source>
</evidence>
<dbReference type="InterPro" id="IPR050639">
    <property type="entry name" value="SSR_resolvase"/>
</dbReference>
<dbReference type="Pfam" id="PF13408">
    <property type="entry name" value="Zn_ribbon_recom"/>
    <property type="match status" value="1"/>
</dbReference>
<proteinExistence type="predicted"/>
<dbReference type="Pfam" id="PF00239">
    <property type="entry name" value="Resolvase"/>
    <property type="match status" value="1"/>
</dbReference>
<keyword evidence="1" id="KW-0238">DNA-binding</keyword>
<evidence type="ECO:0000256" key="3">
    <source>
        <dbReference type="SAM" id="MobiDB-lite"/>
    </source>
</evidence>
<dbReference type="PATRIC" id="fig|1354253.4.peg.4450"/>
<dbReference type="Proteomes" id="UP000078504">
    <property type="component" value="Unassembled WGS sequence"/>
</dbReference>
<evidence type="ECO:0000259" key="4">
    <source>
        <dbReference type="PROSITE" id="PS51736"/>
    </source>
</evidence>
<dbReference type="RefSeq" id="WP_064518823.1">
    <property type="nucleotide sequence ID" value="NZ_LXEP01000044.1"/>
</dbReference>
<dbReference type="Gene3D" id="3.90.1750.20">
    <property type="entry name" value="Putative Large Serine Recombinase, Chain B, Domain 2"/>
    <property type="match status" value="1"/>
</dbReference>
<protein>
    <submittedName>
        <fullName evidence="5">Putative phage recombinase</fullName>
    </submittedName>
</protein>
<name>A0A1B7HN80_9ENTR</name>
<reference evidence="5 6" key="1">
    <citation type="submission" date="2016-04" db="EMBL/GenBank/DDBJ databases">
        <title>ATOL: Assembling a taxonomically balanced genome-scale reconstruction of the evolutionary history of the Enterobacteriaceae.</title>
        <authorList>
            <person name="Plunkett G.III."/>
            <person name="Neeno-Eckwall E.C."/>
            <person name="Glasner J.D."/>
            <person name="Perna N.T."/>
        </authorList>
    </citation>
    <scope>NUCLEOTIDE SEQUENCE [LARGE SCALE GENOMIC DNA]</scope>
    <source>
        <strain evidence="5 6">ATCC 51604</strain>
    </source>
</reference>
<sequence length="650" mass="74638">MKKRLFSYIRFSSAKQMDGNSLERQQATAERIAARYDLELDTLSFHDLGVSAFRGKNATEGNLKVFINQIGKRVPVGSWLVVENLDRLSRDDALTALDILRDILRKGITVVTGMDDKIYTNASIKNNMMDLIMSVMLFTRAHEESVTKKNRVEAQVRSSILFNQNREPGTPARSIEAVGGNTWWSCTKNGIVEPHPVYYVVAQKIIELKWSGETPGNIQRYLNDHYPTPPKRSNKGDTRIQWGINLIRKFLNPTVYGRKEFVIDKRDSAGMVIYQSCLDDEGNEYYEPEKETLVIHDYYPALMTEADYYTLLSVDKRKAVTRKTNKHPEGNPNPQIPLLSGIGVLFCGVCGTFMSKATFRNKTVKYRYVCASANVHGKPCGNTGFTAYQFEHTLLQLIADHIWNNDQEDKTEWYKAELDKADQQIKKLVRFATLTDDDIDEIAQEINTVKRNRRDLETEFTSYKMNQHSVISSGWDEFRKFDITDDTNPERMQIRIRIKQAVKRIDFSAINKMLGLFIITYMDDKTQRIVIQHNRYQKPGCVYVDATTINDKQFMEHWGLILHSFIDVLIDPEGFARKIEAMHEFSRNNRTILSDLEDDERDPGPRIPPAPIQVSSTDSGKAYATIDGVKHEIHSTEHFEELLKENGMLG</sequence>
<dbReference type="PANTHER" id="PTHR30461:SF2">
    <property type="entry name" value="SERINE RECOMBINASE PINE-RELATED"/>
    <property type="match status" value="1"/>
</dbReference>
<dbReference type="SUPFAM" id="SSF53041">
    <property type="entry name" value="Resolvase-like"/>
    <property type="match status" value="1"/>
</dbReference>
<dbReference type="Gene3D" id="3.40.50.1390">
    <property type="entry name" value="Resolvase, N-terminal catalytic domain"/>
    <property type="match status" value="1"/>
</dbReference>
<evidence type="ECO:0000256" key="2">
    <source>
        <dbReference type="ARBA" id="ARBA00023172"/>
    </source>
</evidence>
<dbReference type="InterPro" id="IPR025827">
    <property type="entry name" value="Zn_ribbon_recom_dom"/>
</dbReference>
<dbReference type="InterPro" id="IPR038109">
    <property type="entry name" value="DNA_bind_recomb_sf"/>
</dbReference>
<dbReference type="AlphaFoldDB" id="A0A1B7HN80"/>
<feature type="region of interest" description="Disordered" evidence="3">
    <location>
        <begin position="593"/>
        <end position="618"/>
    </location>
</feature>
<dbReference type="InterPro" id="IPR036162">
    <property type="entry name" value="Resolvase-like_N_sf"/>
</dbReference>
<dbReference type="GO" id="GO:0000150">
    <property type="term" value="F:DNA strand exchange activity"/>
    <property type="evidence" value="ECO:0007669"/>
    <property type="project" value="InterPro"/>
</dbReference>
<accession>A0A1B7HN80</accession>
<dbReference type="GO" id="GO:0003677">
    <property type="term" value="F:DNA binding"/>
    <property type="evidence" value="ECO:0007669"/>
    <property type="project" value="UniProtKB-KW"/>
</dbReference>
<feature type="domain" description="Resolvase/invertase-type recombinase catalytic" evidence="4">
    <location>
        <begin position="4"/>
        <end position="158"/>
    </location>
</feature>
<dbReference type="InterPro" id="IPR006119">
    <property type="entry name" value="Resolv_N"/>
</dbReference>
<dbReference type="SMART" id="SM00857">
    <property type="entry name" value="Resolvase"/>
    <property type="match status" value="1"/>
</dbReference>
<evidence type="ECO:0000256" key="1">
    <source>
        <dbReference type="ARBA" id="ARBA00023125"/>
    </source>
</evidence>
<dbReference type="EMBL" id="LXEP01000044">
    <property type="protein sequence ID" value="OAT17092.1"/>
    <property type="molecule type" value="Genomic_DNA"/>
</dbReference>
<dbReference type="PANTHER" id="PTHR30461">
    <property type="entry name" value="DNA-INVERTASE FROM LAMBDOID PROPHAGE"/>
    <property type="match status" value="1"/>
</dbReference>
<keyword evidence="2" id="KW-0233">DNA recombination</keyword>
<organism evidence="5 6">
    <name type="scientific">Buttiauxella gaviniae ATCC 51604</name>
    <dbReference type="NCBI Taxonomy" id="1354253"/>
    <lineage>
        <taxon>Bacteria</taxon>
        <taxon>Pseudomonadati</taxon>
        <taxon>Pseudomonadota</taxon>
        <taxon>Gammaproteobacteria</taxon>
        <taxon>Enterobacterales</taxon>
        <taxon>Enterobacteriaceae</taxon>
        <taxon>Buttiauxella</taxon>
    </lineage>
</organism>
<gene>
    <name evidence="5" type="ORF">M977_04338</name>
</gene>
<comment type="caution">
    <text evidence="5">The sequence shown here is derived from an EMBL/GenBank/DDBJ whole genome shotgun (WGS) entry which is preliminary data.</text>
</comment>